<dbReference type="Proteomes" id="UP000639338">
    <property type="component" value="Unassembled WGS sequence"/>
</dbReference>
<keyword evidence="1" id="KW-1133">Transmembrane helix</keyword>
<accession>A0A834XTA7</accession>
<dbReference type="EMBL" id="JACMRX010000004">
    <property type="protein sequence ID" value="KAF7991821.1"/>
    <property type="molecule type" value="Genomic_DNA"/>
</dbReference>
<keyword evidence="3" id="KW-1185">Reference proteome</keyword>
<feature type="transmembrane region" description="Helical" evidence="1">
    <location>
        <begin position="110"/>
        <end position="128"/>
    </location>
</feature>
<gene>
    <name evidence="2" type="ORF">HCN44_010622</name>
</gene>
<protein>
    <submittedName>
        <fullName evidence="2">Uncharacterized protein</fullName>
    </submittedName>
</protein>
<keyword evidence="1" id="KW-0472">Membrane</keyword>
<evidence type="ECO:0000256" key="1">
    <source>
        <dbReference type="SAM" id="Phobius"/>
    </source>
</evidence>
<keyword evidence="1" id="KW-0812">Transmembrane</keyword>
<proteinExistence type="predicted"/>
<organism evidence="2 3">
    <name type="scientific">Aphidius gifuensis</name>
    <name type="common">Parasitoid wasp</name>
    <dbReference type="NCBI Taxonomy" id="684658"/>
    <lineage>
        <taxon>Eukaryota</taxon>
        <taxon>Metazoa</taxon>
        <taxon>Ecdysozoa</taxon>
        <taxon>Arthropoda</taxon>
        <taxon>Hexapoda</taxon>
        <taxon>Insecta</taxon>
        <taxon>Pterygota</taxon>
        <taxon>Neoptera</taxon>
        <taxon>Endopterygota</taxon>
        <taxon>Hymenoptera</taxon>
        <taxon>Apocrita</taxon>
        <taxon>Ichneumonoidea</taxon>
        <taxon>Braconidae</taxon>
        <taxon>Aphidiinae</taxon>
        <taxon>Aphidius</taxon>
    </lineage>
</organism>
<evidence type="ECO:0000313" key="3">
    <source>
        <dbReference type="Proteomes" id="UP000639338"/>
    </source>
</evidence>
<name>A0A834XTA7_APHGI</name>
<sequence length="219" mass="26191">MITINGKRIEYNQTLIVKERNCTLSKFSRDSFWKNCEAVYYLDCVVTGQEIRFSVYKSDGDKRGTEFYEPAVYESINLTRHQRVKEFCAYVESFKKVRQQQTLQIQTNKIMNLLIFFVTTVVIITINGERIEYNQTLIVKDRFCTLSQFSRDSFWKNCKAAYYLDRMIWGQNIILSVYKSDSNERVTEFHEPAKFEWINLTRYQRVKEFCAYIESFSMP</sequence>
<evidence type="ECO:0000313" key="2">
    <source>
        <dbReference type="EMBL" id="KAF7991821.1"/>
    </source>
</evidence>
<reference evidence="2 3" key="1">
    <citation type="submission" date="2020-08" db="EMBL/GenBank/DDBJ databases">
        <title>Aphidius gifuensis genome sequencing and assembly.</title>
        <authorList>
            <person name="Du Z."/>
        </authorList>
    </citation>
    <scope>NUCLEOTIDE SEQUENCE [LARGE SCALE GENOMIC DNA]</scope>
    <source>
        <strain evidence="2">YNYX2018</strain>
        <tissue evidence="2">Adults</tissue>
    </source>
</reference>
<dbReference type="AlphaFoldDB" id="A0A834XTA7"/>
<comment type="caution">
    <text evidence="2">The sequence shown here is derived from an EMBL/GenBank/DDBJ whole genome shotgun (WGS) entry which is preliminary data.</text>
</comment>